<keyword evidence="2" id="KW-1185">Reference proteome</keyword>
<evidence type="ECO:0000313" key="1">
    <source>
        <dbReference type="EMBL" id="OMO77311.1"/>
    </source>
</evidence>
<dbReference type="EMBL" id="AWWV01010762">
    <property type="protein sequence ID" value="OMO77311.1"/>
    <property type="molecule type" value="Genomic_DNA"/>
</dbReference>
<sequence length="54" mass="5901">MVVKGQVELNCEVRLQNMPECLVSACTDRCKLTQGTISEGYCEAGFVCICKVPC</sequence>
<accession>A0A1R3I479</accession>
<organism evidence="1 2">
    <name type="scientific">Corchorus capsularis</name>
    <name type="common">Jute</name>
    <dbReference type="NCBI Taxonomy" id="210143"/>
    <lineage>
        <taxon>Eukaryota</taxon>
        <taxon>Viridiplantae</taxon>
        <taxon>Streptophyta</taxon>
        <taxon>Embryophyta</taxon>
        <taxon>Tracheophyta</taxon>
        <taxon>Spermatophyta</taxon>
        <taxon>Magnoliopsida</taxon>
        <taxon>eudicotyledons</taxon>
        <taxon>Gunneridae</taxon>
        <taxon>Pentapetalae</taxon>
        <taxon>rosids</taxon>
        <taxon>malvids</taxon>
        <taxon>Malvales</taxon>
        <taxon>Malvaceae</taxon>
        <taxon>Grewioideae</taxon>
        <taxon>Apeibeae</taxon>
        <taxon>Corchorus</taxon>
    </lineage>
</organism>
<evidence type="ECO:0000313" key="2">
    <source>
        <dbReference type="Proteomes" id="UP000188268"/>
    </source>
</evidence>
<dbReference type="Gramene" id="OMO77311">
    <property type="protein sequence ID" value="OMO77311"/>
    <property type="gene ID" value="CCACVL1_15097"/>
</dbReference>
<gene>
    <name evidence="1" type="ORF">CCACVL1_15097</name>
</gene>
<dbReference type="AlphaFoldDB" id="A0A1R3I479"/>
<comment type="caution">
    <text evidence="1">The sequence shown here is derived from an EMBL/GenBank/DDBJ whole genome shotgun (WGS) entry which is preliminary data.</text>
</comment>
<dbReference type="Proteomes" id="UP000188268">
    <property type="component" value="Unassembled WGS sequence"/>
</dbReference>
<protein>
    <recommendedName>
        <fullName evidence="3">S locus-related glycoprotein 1 binding pollen coat</fullName>
    </recommendedName>
</protein>
<name>A0A1R3I479_COCAP</name>
<proteinExistence type="predicted"/>
<reference evidence="1 2" key="1">
    <citation type="submission" date="2013-09" db="EMBL/GenBank/DDBJ databases">
        <title>Corchorus capsularis genome sequencing.</title>
        <authorList>
            <person name="Alam M."/>
            <person name="Haque M.S."/>
            <person name="Islam M.S."/>
            <person name="Emdad E.M."/>
            <person name="Islam M.M."/>
            <person name="Ahmed B."/>
            <person name="Halim A."/>
            <person name="Hossen Q.M.M."/>
            <person name="Hossain M.Z."/>
            <person name="Ahmed R."/>
            <person name="Khan M.M."/>
            <person name="Islam R."/>
            <person name="Rashid M.M."/>
            <person name="Khan S.A."/>
            <person name="Rahman M.S."/>
            <person name="Alam M."/>
        </authorList>
    </citation>
    <scope>NUCLEOTIDE SEQUENCE [LARGE SCALE GENOMIC DNA]</scope>
    <source>
        <strain evidence="2">cv. CVL-1</strain>
        <tissue evidence="1">Whole seedling</tissue>
    </source>
</reference>
<evidence type="ECO:0008006" key="3">
    <source>
        <dbReference type="Google" id="ProtNLM"/>
    </source>
</evidence>